<accession>A0A2B4SJT8</accession>
<dbReference type="STRING" id="50429.A0A2B4SJT8"/>
<comment type="caution">
    <text evidence="2">The sequence shown here is derived from an EMBL/GenBank/DDBJ whole genome shotgun (WGS) entry which is preliminary data.</text>
</comment>
<evidence type="ECO:0000256" key="1">
    <source>
        <dbReference type="PROSITE-ProRule" id="PRU00339"/>
    </source>
</evidence>
<evidence type="ECO:0000313" key="2">
    <source>
        <dbReference type="EMBL" id="PFX28848.1"/>
    </source>
</evidence>
<dbReference type="InterPro" id="IPR011990">
    <property type="entry name" value="TPR-like_helical_dom_sf"/>
</dbReference>
<gene>
    <name evidence="2" type="primary">TTC28</name>
    <name evidence="2" type="ORF">AWC38_SpisGene6456</name>
</gene>
<dbReference type="PANTHER" id="PTHR10098:SF108">
    <property type="entry name" value="TETRATRICOPEPTIDE REPEAT PROTEIN 28"/>
    <property type="match status" value="1"/>
</dbReference>
<dbReference type="SUPFAM" id="SSF48452">
    <property type="entry name" value="TPR-like"/>
    <property type="match status" value="1"/>
</dbReference>
<reference evidence="3" key="1">
    <citation type="journal article" date="2017" name="bioRxiv">
        <title>Comparative analysis of the genomes of Stylophora pistillata and Acropora digitifera provides evidence for extensive differences between species of corals.</title>
        <authorList>
            <person name="Voolstra C.R."/>
            <person name="Li Y."/>
            <person name="Liew Y.J."/>
            <person name="Baumgarten S."/>
            <person name="Zoccola D."/>
            <person name="Flot J.-F."/>
            <person name="Tambutte S."/>
            <person name="Allemand D."/>
            <person name="Aranda M."/>
        </authorList>
    </citation>
    <scope>NUCLEOTIDE SEQUENCE [LARGE SCALE GENOMIC DNA]</scope>
</reference>
<dbReference type="Proteomes" id="UP000225706">
    <property type="component" value="Unassembled WGS sequence"/>
</dbReference>
<dbReference type="PROSITE" id="PS50293">
    <property type="entry name" value="TPR_REGION"/>
    <property type="match status" value="1"/>
</dbReference>
<dbReference type="PANTHER" id="PTHR10098">
    <property type="entry name" value="RAPSYN-RELATED"/>
    <property type="match status" value="1"/>
</dbReference>
<dbReference type="Pfam" id="PF13424">
    <property type="entry name" value="TPR_12"/>
    <property type="match status" value="1"/>
</dbReference>
<name>A0A2B4SJT8_STYPI</name>
<keyword evidence="1" id="KW-0802">TPR repeat</keyword>
<organism evidence="2 3">
    <name type="scientific">Stylophora pistillata</name>
    <name type="common">Smooth cauliflower coral</name>
    <dbReference type="NCBI Taxonomy" id="50429"/>
    <lineage>
        <taxon>Eukaryota</taxon>
        <taxon>Metazoa</taxon>
        <taxon>Cnidaria</taxon>
        <taxon>Anthozoa</taxon>
        <taxon>Hexacorallia</taxon>
        <taxon>Scleractinia</taxon>
        <taxon>Astrocoeniina</taxon>
        <taxon>Pocilloporidae</taxon>
        <taxon>Stylophora</taxon>
    </lineage>
</organism>
<dbReference type="Gene3D" id="1.25.40.10">
    <property type="entry name" value="Tetratricopeptide repeat domain"/>
    <property type="match status" value="1"/>
</dbReference>
<protein>
    <submittedName>
        <fullName evidence="2">Tetratricopeptide repeat protein 28</fullName>
    </submittedName>
</protein>
<proteinExistence type="predicted"/>
<evidence type="ECO:0000313" key="3">
    <source>
        <dbReference type="Proteomes" id="UP000225706"/>
    </source>
</evidence>
<dbReference type="PROSITE" id="PS50005">
    <property type="entry name" value="TPR"/>
    <property type="match status" value="2"/>
</dbReference>
<dbReference type="SMART" id="SM00028">
    <property type="entry name" value="TPR"/>
    <property type="match status" value="3"/>
</dbReference>
<sequence>MDNTGEDFTTLAINIGLAVATFLLNSGFDRRAILLGEECSVLLNNGNLSNKSPVSKLLHQSILDLKRKVASKLLLLCQDSANNFHKGYLNLILARILRVQNNLVEAKKFYEEAENIMKASGNAKEEAECYSELGTLFDSLSQYDKAQKYQEKALGINIAIGDQNGEAISYENLGTLSLSLGQYDKAREYLEKALAIKKDAGDRDGEATNYGNLDQWKSSNGCIRVVMSRNGMIIHGTKVMMKKVRFHPIRQVVYLTEIHPYVEVEEKMNPWVSPT</sequence>
<feature type="repeat" description="TPR" evidence="1">
    <location>
        <begin position="167"/>
        <end position="200"/>
    </location>
</feature>
<dbReference type="InterPro" id="IPR019734">
    <property type="entry name" value="TPR_rpt"/>
</dbReference>
<dbReference type="OrthoDB" id="5979705at2759"/>
<dbReference type="AlphaFoldDB" id="A0A2B4SJT8"/>
<dbReference type="EMBL" id="LSMT01000076">
    <property type="protein sequence ID" value="PFX28848.1"/>
    <property type="molecule type" value="Genomic_DNA"/>
</dbReference>
<feature type="repeat" description="TPR" evidence="1">
    <location>
        <begin position="127"/>
        <end position="160"/>
    </location>
</feature>
<keyword evidence="3" id="KW-1185">Reference proteome</keyword>